<organism evidence="2 3">
    <name type="scientific">Lymnaea stagnalis</name>
    <name type="common">Great pond snail</name>
    <name type="synonym">Helix stagnalis</name>
    <dbReference type="NCBI Taxonomy" id="6523"/>
    <lineage>
        <taxon>Eukaryota</taxon>
        <taxon>Metazoa</taxon>
        <taxon>Spiralia</taxon>
        <taxon>Lophotrochozoa</taxon>
        <taxon>Mollusca</taxon>
        <taxon>Gastropoda</taxon>
        <taxon>Heterobranchia</taxon>
        <taxon>Euthyneura</taxon>
        <taxon>Panpulmonata</taxon>
        <taxon>Hygrophila</taxon>
        <taxon>Lymnaeoidea</taxon>
        <taxon>Lymnaeidae</taxon>
        <taxon>Lymnaea</taxon>
    </lineage>
</organism>
<feature type="region of interest" description="Disordered" evidence="1">
    <location>
        <begin position="253"/>
        <end position="302"/>
    </location>
</feature>
<feature type="region of interest" description="Disordered" evidence="1">
    <location>
        <begin position="224"/>
        <end position="243"/>
    </location>
</feature>
<feature type="compositionally biased region" description="Low complexity" evidence="1">
    <location>
        <begin position="107"/>
        <end position="116"/>
    </location>
</feature>
<dbReference type="Proteomes" id="UP001497497">
    <property type="component" value="Unassembled WGS sequence"/>
</dbReference>
<dbReference type="EMBL" id="CAXITT010000236">
    <property type="protein sequence ID" value="CAL1536684.1"/>
    <property type="molecule type" value="Genomic_DNA"/>
</dbReference>
<protein>
    <submittedName>
        <fullName evidence="2">Uncharacterized protein</fullName>
    </submittedName>
</protein>
<dbReference type="AlphaFoldDB" id="A0AAV2HSJ6"/>
<proteinExistence type="predicted"/>
<accession>A0AAV2HSJ6</accession>
<feature type="compositionally biased region" description="Basic and acidic residues" evidence="1">
    <location>
        <begin position="20"/>
        <end position="45"/>
    </location>
</feature>
<evidence type="ECO:0000313" key="3">
    <source>
        <dbReference type="Proteomes" id="UP001497497"/>
    </source>
</evidence>
<feature type="compositionally biased region" description="Polar residues" evidence="1">
    <location>
        <begin position="253"/>
        <end position="269"/>
    </location>
</feature>
<evidence type="ECO:0000256" key="1">
    <source>
        <dbReference type="SAM" id="MobiDB-lite"/>
    </source>
</evidence>
<reference evidence="2 3" key="1">
    <citation type="submission" date="2024-04" db="EMBL/GenBank/DDBJ databases">
        <authorList>
            <consortium name="Genoscope - CEA"/>
            <person name="William W."/>
        </authorList>
    </citation>
    <scope>NUCLEOTIDE SEQUENCE [LARGE SCALE GENOMIC DNA]</scope>
</reference>
<feature type="region of interest" description="Disordered" evidence="1">
    <location>
        <begin position="1"/>
        <end position="138"/>
    </location>
</feature>
<sequence>MPFTQRLPKSNTRRLVQENNRSERELEKELSRLEKERAATLRELDNETNIFRLNSGTGSPTRNVDHTSPSASPRFSANPNRLRRKSGDATALSHRSRSSSPRAGHTSSDSSPNSSPEAQRRLLTKRPKRSSITEGFPPSVTKSIIISHNDLSNASRRKSVTEYFEVSEPLSRRRSVNMSQIPQIVISAEDAVVGSYQRQLNSPNGHQETGGELIVEAASSESKESLSLPIRRGRSSSVPSLPPSVTYMIKPQLDTSPSVTARPRSSSISVPVIYSHQRDSPRRGSQLNKHTERRSSPRRISSTFGKLINDLTRGIEHFELNERDSRNALLSSEEWERLKMCRYLRMPNQDNN</sequence>
<feature type="compositionally biased region" description="Polar residues" evidence="1">
    <location>
        <begin position="47"/>
        <end position="79"/>
    </location>
</feature>
<name>A0AAV2HSJ6_LYMST</name>
<gene>
    <name evidence="2" type="ORF">GSLYS_00010597001</name>
</gene>
<evidence type="ECO:0000313" key="2">
    <source>
        <dbReference type="EMBL" id="CAL1536684.1"/>
    </source>
</evidence>
<keyword evidence="3" id="KW-1185">Reference proteome</keyword>
<comment type="caution">
    <text evidence="2">The sequence shown here is derived from an EMBL/GenBank/DDBJ whole genome shotgun (WGS) entry which is preliminary data.</text>
</comment>